<gene>
    <name evidence="2" type="ORF">AMON00008_LOCUS42988</name>
</gene>
<organism evidence="2">
    <name type="scientific">Alexandrium monilatum</name>
    <dbReference type="NCBI Taxonomy" id="311494"/>
    <lineage>
        <taxon>Eukaryota</taxon>
        <taxon>Sar</taxon>
        <taxon>Alveolata</taxon>
        <taxon>Dinophyceae</taxon>
        <taxon>Gonyaulacales</taxon>
        <taxon>Pyrocystaceae</taxon>
        <taxon>Alexandrium</taxon>
    </lineage>
</organism>
<sequence length="416" mass="44580">MAARRLALGPGLRRRRRQTLRRALRTRREARGRSPARCGTKRRRREGGSASSQPEHSGLLCGERVSASHPGAASVQSSLVRGLERLHQHVRVPTGDPLNAYLLHFLASQAVAAACLALRDWACVGGRRVCRRLEDTRGPPFAPLDRVAAPLVDTVSFGRDGREGAAERAEIIAKCRRAGTLLSTYGCLLGLSQLLDWGQGLAPCLSLRAVRLRESRLSAEDAAQLLRCAPRLETAVFQGEELCGLAGALQEVSPGSEELRSMSFIDCRLSASDAAAALGLPPRLRTAHFQSMDLRGIRPPRLPSLASLSLLDCHLMRADAVSVMAACDALETLELCGNSLGGDGQPWPPLRQLRRADVRLCGLAPEEEESLRAALPAAASLLCRTDLSHPDQKAQAGAGGGQHTVFDSSDSGEEAS</sequence>
<protein>
    <submittedName>
        <fullName evidence="2">Uncharacterized protein</fullName>
    </submittedName>
</protein>
<feature type="compositionally biased region" description="Basic residues" evidence="1">
    <location>
        <begin position="12"/>
        <end position="25"/>
    </location>
</feature>
<accession>A0A7S4RZY1</accession>
<name>A0A7S4RZY1_9DINO</name>
<evidence type="ECO:0000256" key="1">
    <source>
        <dbReference type="SAM" id="MobiDB-lite"/>
    </source>
</evidence>
<feature type="region of interest" description="Disordered" evidence="1">
    <location>
        <begin position="390"/>
        <end position="416"/>
    </location>
</feature>
<evidence type="ECO:0000313" key="2">
    <source>
        <dbReference type="EMBL" id="CAE4630244.1"/>
    </source>
</evidence>
<dbReference type="SUPFAM" id="SSF52047">
    <property type="entry name" value="RNI-like"/>
    <property type="match status" value="1"/>
</dbReference>
<dbReference type="Gene3D" id="3.80.10.10">
    <property type="entry name" value="Ribonuclease Inhibitor"/>
    <property type="match status" value="1"/>
</dbReference>
<dbReference type="EMBL" id="HBNR01061055">
    <property type="protein sequence ID" value="CAE4630244.1"/>
    <property type="molecule type" value="Transcribed_RNA"/>
</dbReference>
<proteinExistence type="predicted"/>
<feature type="region of interest" description="Disordered" evidence="1">
    <location>
        <begin position="1"/>
        <end position="59"/>
    </location>
</feature>
<dbReference type="InterPro" id="IPR032675">
    <property type="entry name" value="LRR_dom_sf"/>
</dbReference>
<dbReference type="AlphaFoldDB" id="A0A7S4RZY1"/>
<feature type="compositionally biased region" description="Low complexity" evidence="1">
    <location>
        <begin position="1"/>
        <end position="11"/>
    </location>
</feature>
<reference evidence="2" key="1">
    <citation type="submission" date="2021-01" db="EMBL/GenBank/DDBJ databases">
        <authorList>
            <person name="Corre E."/>
            <person name="Pelletier E."/>
            <person name="Niang G."/>
            <person name="Scheremetjew M."/>
            <person name="Finn R."/>
            <person name="Kale V."/>
            <person name="Holt S."/>
            <person name="Cochrane G."/>
            <person name="Meng A."/>
            <person name="Brown T."/>
            <person name="Cohen L."/>
        </authorList>
    </citation>
    <scope>NUCLEOTIDE SEQUENCE</scope>
    <source>
        <strain evidence="2">CCMP3105</strain>
    </source>
</reference>